<evidence type="ECO:0000313" key="2">
    <source>
        <dbReference type="Proteomes" id="UP000636811"/>
    </source>
</evidence>
<proteinExistence type="predicted"/>
<dbReference type="NCBIfam" id="TIGR03696">
    <property type="entry name" value="Rhs_assc_core"/>
    <property type="match status" value="1"/>
</dbReference>
<dbReference type="RefSeq" id="WP_195815656.1">
    <property type="nucleotide sequence ID" value="NZ_JADOBI010000010.1"/>
</dbReference>
<dbReference type="InterPro" id="IPR050708">
    <property type="entry name" value="T6SS_VgrG/RHS"/>
</dbReference>
<protein>
    <submittedName>
        <fullName evidence="1">RHS repeat-associated core domain-containing protein</fullName>
    </submittedName>
</protein>
<name>A0ABS0E902_9GAMM</name>
<accession>A0ABS0E902</accession>
<gene>
    <name evidence="1" type="ORF">IV433_19270</name>
</gene>
<dbReference type="Gene3D" id="2.180.10.10">
    <property type="entry name" value="RHS repeat-associated core"/>
    <property type="match status" value="1"/>
</dbReference>
<feature type="non-terminal residue" evidence="1">
    <location>
        <position position="1"/>
    </location>
</feature>
<reference evidence="1 2" key="1">
    <citation type="submission" date="2020-11" db="EMBL/GenBank/DDBJ databases">
        <title>Taxonomic investigation of Rahnella strains.</title>
        <authorList>
            <person name="Lee S.D."/>
        </authorList>
    </citation>
    <scope>NUCLEOTIDE SEQUENCE [LARGE SCALE GENOMIC DNA]</scope>
    <source>
        <strain evidence="1 2">SAP-17</strain>
    </source>
</reference>
<dbReference type="PANTHER" id="PTHR32305">
    <property type="match status" value="1"/>
</dbReference>
<organism evidence="1 2">
    <name type="scientific">Rahnella laticis</name>
    <dbReference type="NCBI Taxonomy" id="2787622"/>
    <lineage>
        <taxon>Bacteria</taxon>
        <taxon>Pseudomonadati</taxon>
        <taxon>Pseudomonadota</taxon>
        <taxon>Gammaproteobacteria</taxon>
        <taxon>Enterobacterales</taxon>
        <taxon>Yersiniaceae</taxon>
        <taxon>Rahnella</taxon>
    </lineage>
</organism>
<dbReference type="PANTHER" id="PTHR32305:SF15">
    <property type="entry name" value="PROTEIN RHSA-RELATED"/>
    <property type="match status" value="1"/>
</dbReference>
<keyword evidence="2" id="KW-1185">Reference proteome</keyword>
<sequence length="224" mass="23587">NPYKLRQPIRMQGQHVDEESGLHYNRHRYYDPALGRYITQDPIGLRGGWNLYAYVYSKPGRYIDPRGLNGVGSMVNMPGISEKGSLGISMTQNGASSEDVTTAMAPAPTSPIATGECRVTGTVAVGTGLSATASLNEKSGASALWSVPIAAVGLRASATCGLKFRDPDAKDLKVGAGFALGLGEFSIEAVQTSTWPEIYIGFGAGAGPEINIPYTPSVSGPINY</sequence>
<dbReference type="PRINTS" id="PR00394">
    <property type="entry name" value="RHSPROTEIN"/>
</dbReference>
<dbReference type="EMBL" id="JADOBI010000010">
    <property type="protein sequence ID" value="MBF7981557.1"/>
    <property type="molecule type" value="Genomic_DNA"/>
</dbReference>
<dbReference type="InterPro" id="IPR022385">
    <property type="entry name" value="Rhs_assc_core"/>
</dbReference>
<comment type="caution">
    <text evidence="1">The sequence shown here is derived from an EMBL/GenBank/DDBJ whole genome shotgun (WGS) entry which is preliminary data.</text>
</comment>
<evidence type="ECO:0000313" key="1">
    <source>
        <dbReference type="EMBL" id="MBF7981557.1"/>
    </source>
</evidence>
<dbReference type="Proteomes" id="UP000636811">
    <property type="component" value="Unassembled WGS sequence"/>
</dbReference>